<evidence type="ECO:0000259" key="7">
    <source>
        <dbReference type="Pfam" id="PF00590"/>
    </source>
</evidence>
<dbReference type="EC" id="2.1.1.130" evidence="8"/>
<dbReference type="PANTHER" id="PTHR47036:SF1">
    <property type="entry name" value="COBALT-FACTOR III C(17)-METHYLTRANSFERASE-RELATED"/>
    <property type="match status" value="1"/>
</dbReference>
<dbReference type="InterPro" id="IPR051810">
    <property type="entry name" value="Precorrin_MeTrfase"/>
</dbReference>
<keyword evidence="4 8" id="KW-0489">Methyltransferase</keyword>
<gene>
    <name evidence="8" type="ORF">ABZ508_01050</name>
</gene>
<protein>
    <submittedName>
        <fullName evidence="8">Precorrin-2 C(20)-methyltransferase</fullName>
        <ecNumber evidence="8">2.1.1.130</ecNumber>
    </submittedName>
</protein>
<dbReference type="Proteomes" id="UP001550378">
    <property type="component" value="Unassembled WGS sequence"/>
</dbReference>
<dbReference type="InterPro" id="IPR012382">
    <property type="entry name" value="CobI/CbiL"/>
</dbReference>
<dbReference type="InterPro" id="IPR014777">
    <property type="entry name" value="4pyrrole_Mease_sub1"/>
</dbReference>
<organism evidence="8 9">
    <name type="scientific">Streptomyces lavendulocolor</name>
    <dbReference type="NCBI Taxonomy" id="67316"/>
    <lineage>
        <taxon>Bacteria</taxon>
        <taxon>Bacillati</taxon>
        <taxon>Actinomycetota</taxon>
        <taxon>Actinomycetes</taxon>
        <taxon>Kitasatosporales</taxon>
        <taxon>Streptomycetaceae</taxon>
        <taxon>Streptomyces</taxon>
    </lineage>
</organism>
<accession>A0ABV2VZQ2</accession>
<dbReference type="InterPro" id="IPR006363">
    <property type="entry name" value="Cbl_synth_CobJ/CibH_dom"/>
</dbReference>
<evidence type="ECO:0000313" key="8">
    <source>
        <dbReference type="EMBL" id="MEU0705961.1"/>
    </source>
</evidence>
<evidence type="ECO:0000256" key="6">
    <source>
        <dbReference type="ARBA" id="ARBA00022691"/>
    </source>
</evidence>
<feature type="domain" description="Tetrapyrrole methylase" evidence="7">
    <location>
        <begin position="4"/>
        <end position="215"/>
    </location>
</feature>
<dbReference type="EMBL" id="JBEXZR010000001">
    <property type="protein sequence ID" value="MEU0705961.1"/>
    <property type="molecule type" value="Genomic_DNA"/>
</dbReference>
<comment type="similarity">
    <text evidence="2">Belongs to the precorrin methyltransferase family.</text>
</comment>
<dbReference type="Gene3D" id="3.30.950.10">
    <property type="entry name" value="Methyltransferase, Cobalt-precorrin-4 Transmethylase, Domain 2"/>
    <property type="match status" value="2"/>
</dbReference>
<dbReference type="InterPro" id="IPR035996">
    <property type="entry name" value="4pyrrol_Methylase_sf"/>
</dbReference>
<dbReference type="Gene3D" id="3.40.1010.10">
    <property type="entry name" value="Cobalt-precorrin-4 Transmethylase, Domain 1"/>
    <property type="match status" value="2"/>
</dbReference>
<keyword evidence="3" id="KW-0169">Cobalamin biosynthesis</keyword>
<feature type="domain" description="Tetrapyrrole methylase" evidence="7">
    <location>
        <begin position="250"/>
        <end position="456"/>
    </location>
</feature>
<dbReference type="GO" id="GO:0032259">
    <property type="term" value="P:methylation"/>
    <property type="evidence" value="ECO:0007669"/>
    <property type="project" value="UniProtKB-KW"/>
</dbReference>
<evidence type="ECO:0000256" key="4">
    <source>
        <dbReference type="ARBA" id="ARBA00022603"/>
    </source>
</evidence>
<dbReference type="CDD" id="cd11646">
    <property type="entry name" value="Precorrin_3B_C17_MT"/>
    <property type="match status" value="1"/>
</dbReference>
<evidence type="ECO:0000256" key="3">
    <source>
        <dbReference type="ARBA" id="ARBA00022573"/>
    </source>
</evidence>
<evidence type="ECO:0000313" key="9">
    <source>
        <dbReference type="Proteomes" id="UP001550378"/>
    </source>
</evidence>
<dbReference type="SUPFAM" id="SSF53790">
    <property type="entry name" value="Tetrapyrrole methylase"/>
    <property type="match status" value="2"/>
</dbReference>
<keyword evidence="5 8" id="KW-0808">Transferase</keyword>
<dbReference type="InterPro" id="IPR006364">
    <property type="entry name" value="CobI/CbiL/CobIJ_dom"/>
</dbReference>
<dbReference type="InterPro" id="IPR000878">
    <property type="entry name" value="4pyrrol_Mease"/>
</dbReference>
<comment type="pathway">
    <text evidence="1">Cofactor biosynthesis; adenosylcobalamin biosynthesis.</text>
</comment>
<dbReference type="PANTHER" id="PTHR47036">
    <property type="entry name" value="COBALT-FACTOR III C(17)-METHYLTRANSFERASE-RELATED"/>
    <property type="match status" value="1"/>
</dbReference>
<dbReference type="InterPro" id="IPR014776">
    <property type="entry name" value="4pyrrole_Mease_sub2"/>
</dbReference>
<dbReference type="Pfam" id="PF00590">
    <property type="entry name" value="TP_methylase"/>
    <property type="match status" value="2"/>
</dbReference>
<dbReference type="CDD" id="cd11645">
    <property type="entry name" value="Precorrin_2_C20_MT"/>
    <property type="match status" value="1"/>
</dbReference>
<evidence type="ECO:0000256" key="5">
    <source>
        <dbReference type="ARBA" id="ARBA00022679"/>
    </source>
</evidence>
<keyword evidence="9" id="KW-1185">Reference proteome</keyword>
<dbReference type="RefSeq" id="WP_359654773.1">
    <property type="nucleotide sequence ID" value="NZ_JBEXZO010000004.1"/>
</dbReference>
<dbReference type="NCBIfam" id="TIGR01467">
    <property type="entry name" value="cobI_cbiL"/>
    <property type="match status" value="1"/>
</dbReference>
<reference evidence="8 9" key="1">
    <citation type="submission" date="2024-06" db="EMBL/GenBank/DDBJ databases">
        <title>The Natural Products Discovery Center: Release of the First 8490 Sequenced Strains for Exploring Actinobacteria Biosynthetic Diversity.</title>
        <authorList>
            <person name="Kalkreuter E."/>
            <person name="Kautsar S.A."/>
            <person name="Yang D."/>
            <person name="Bader C.D."/>
            <person name="Teijaro C.N."/>
            <person name="Fluegel L."/>
            <person name="Davis C.M."/>
            <person name="Simpson J.R."/>
            <person name="Lauterbach L."/>
            <person name="Steele A.D."/>
            <person name="Gui C."/>
            <person name="Meng S."/>
            <person name="Li G."/>
            <person name="Viehrig K."/>
            <person name="Ye F."/>
            <person name="Su P."/>
            <person name="Kiefer A.F."/>
            <person name="Nichols A."/>
            <person name="Cepeda A.J."/>
            <person name="Yan W."/>
            <person name="Fan B."/>
            <person name="Jiang Y."/>
            <person name="Adhikari A."/>
            <person name="Zheng C.-J."/>
            <person name="Schuster L."/>
            <person name="Cowan T.M."/>
            <person name="Smanski M.J."/>
            <person name="Chevrette M.G."/>
            <person name="De Carvalho L.P.S."/>
            <person name="Shen B."/>
        </authorList>
    </citation>
    <scope>NUCLEOTIDE SEQUENCE [LARGE SCALE GENOMIC DNA]</scope>
    <source>
        <strain evidence="8 9">NPDC006337</strain>
    </source>
</reference>
<comment type="caution">
    <text evidence="8">The sequence shown here is derived from an EMBL/GenBank/DDBJ whole genome shotgun (WGS) entry which is preliminary data.</text>
</comment>
<proteinExistence type="inferred from homology"/>
<dbReference type="NCBIfam" id="TIGR01466">
    <property type="entry name" value="cobJ_cbiH"/>
    <property type="match status" value="1"/>
</dbReference>
<sequence>MSGKLYGVGLGPGDPNLMTVAAVKAIAAADVIAYHSARHGRSIARSIAAEHIREDHVEERLMYPLTVETTDHPGGYRGALNDFYEEASARLAAHLDAGRTVAVLAEGDPLFYGSYQHMHKRLAHRYDTEVIPGVTSVSASAARLGKPLCEAEEILTIIPGTLPEEELTARLAATDSAVVMKLGRTFPTVRRALERAGRLDDAHYVERATMAGERTGALADVDPGSVPYFSVAVLPSRVDSGPAVPERGEVLVVGTGPAGPLWLTPETRGALASATDLVGYTTYLDRVPVRPGQERHGSDNKVESERAEFALDLARRGRRVAVVSGGDPGVFAMATAVLEVAAQAPYADVPVRVLPGVTAANAAAAKAGAPLGHDYATISLSDRLKPWDVIAERLRAAAAADLVLALYNPGSASRTWQVAKARELLLEHRAPDTPVVVARDVGGPEESVRVLPLMDLDPAEVDMRTLLLIGSSQTQAVRRGDGATVTWTPRRYPEG</sequence>
<evidence type="ECO:0000256" key="2">
    <source>
        <dbReference type="ARBA" id="ARBA00005879"/>
    </source>
</evidence>
<dbReference type="GO" id="GO:0030788">
    <property type="term" value="F:precorrin-2 C20-methyltransferase activity"/>
    <property type="evidence" value="ECO:0007669"/>
    <property type="project" value="UniProtKB-EC"/>
</dbReference>
<evidence type="ECO:0000256" key="1">
    <source>
        <dbReference type="ARBA" id="ARBA00004953"/>
    </source>
</evidence>
<keyword evidence="6" id="KW-0949">S-adenosyl-L-methionine</keyword>
<name>A0ABV2VZQ2_9ACTN</name>
<dbReference type="NCBIfam" id="NF004647">
    <property type="entry name" value="PRK05990.1"/>
    <property type="match status" value="1"/>
</dbReference>